<dbReference type="EMBL" id="FOBB01000004">
    <property type="protein sequence ID" value="SEM35275.1"/>
    <property type="molecule type" value="Genomic_DNA"/>
</dbReference>
<reference evidence="1 2" key="1">
    <citation type="submission" date="2016-10" db="EMBL/GenBank/DDBJ databases">
        <authorList>
            <person name="de Groot N.N."/>
        </authorList>
    </citation>
    <scope>NUCLEOTIDE SEQUENCE [LARGE SCALE GENOMIC DNA]</scope>
    <source>
        <strain evidence="1 2">DSM 21039</strain>
    </source>
</reference>
<dbReference type="OrthoDB" id="1036397at2"/>
<accession>A0A1H7XNK4</accession>
<name>A0A1H7XNK4_9BACT</name>
<evidence type="ECO:0000313" key="1">
    <source>
        <dbReference type="EMBL" id="SEM35275.1"/>
    </source>
</evidence>
<protein>
    <recommendedName>
        <fullName evidence="3">Heavy-metal-associated domain-containing protein</fullName>
    </recommendedName>
</protein>
<dbReference type="Proteomes" id="UP000198984">
    <property type="component" value="Unassembled WGS sequence"/>
</dbReference>
<evidence type="ECO:0000313" key="2">
    <source>
        <dbReference type="Proteomes" id="UP000198984"/>
    </source>
</evidence>
<proteinExistence type="predicted"/>
<keyword evidence="2" id="KW-1185">Reference proteome</keyword>
<dbReference type="AlphaFoldDB" id="A0A1H7XNK4"/>
<organism evidence="1 2">
    <name type="scientific">Chitinophaga rupis</name>
    <dbReference type="NCBI Taxonomy" id="573321"/>
    <lineage>
        <taxon>Bacteria</taxon>
        <taxon>Pseudomonadati</taxon>
        <taxon>Bacteroidota</taxon>
        <taxon>Chitinophagia</taxon>
        <taxon>Chitinophagales</taxon>
        <taxon>Chitinophagaceae</taxon>
        <taxon>Chitinophaga</taxon>
    </lineage>
</organism>
<evidence type="ECO:0008006" key="3">
    <source>
        <dbReference type="Google" id="ProtNLM"/>
    </source>
</evidence>
<gene>
    <name evidence="1" type="ORF">SAMN04488505_104138</name>
</gene>
<dbReference type="RefSeq" id="WP_089915749.1">
    <property type="nucleotide sequence ID" value="NZ_FOBB01000004.1"/>
</dbReference>
<sequence length="69" mass="7868">MIGIFRTNIATQHDKKRVIGEIEANFNVMACSIDIEDCDRVLRIVGQQVVEDAIMSFVKRLGYHCDLLD</sequence>